<dbReference type="InterPro" id="IPR001611">
    <property type="entry name" value="Leu-rich_rpt"/>
</dbReference>
<evidence type="ECO:0000256" key="7">
    <source>
        <dbReference type="ARBA" id="ARBA00022989"/>
    </source>
</evidence>
<dbReference type="Gene3D" id="3.90.228.10">
    <property type="match status" value="1"/>
</dbReference>
<keyword evidence="9" id="KW-0675">Receptor</keyword>
<keyword evidence="10" id="KW-0325">Glycoprotein</keyword>
<evidence type="ECO:0008006" key="14">
    <source>
        <dbReference type="Google" id="ProtNLM"/>
    </source>
</evidence>
<keyword evidence="3" id="KW-0433">Leucine-rich repeat</keyword>
<keyword evidence="7 12" id="KW-1133">Transmembrane helix</keyword>
<dbReference type="PROSITE" id="PS51450">
    <property type="entry name" value="LRR"/>
    <property type="match status" value="1"/>
</dbReference>
<dbReference type="InterPro" id="IPR032675">
    <property type="entry name" value="LRR_dom_sf"/>
</dbReference>
<evidence type="ECO:0000256" key="1">
    <source>
        <dbReference type="ARBA" id="ARBA00004236"/>
    </source>
</evidence>
<dbReference type="SUPFAM" id="SSF52047">
    <property type="entry name" value="RNI-like"/>
    <property type="match status" value="1"/>
</dbReference>
<organism evidence="13">
    <name type="scientific">Arcella intermedia</name>
    <dbReference type="NCBI Taxonomy" id="1963864"/>
    <lineage>
        <taxon>Eukaryota</taxon>
        <taxon>Amoebozoa</taxon>
        <taxon>Tubulinea</taxon>
        <taxon>Elardia</taxon>
        <taxon>Arcellinida</taxon>
        <taxon>Sphaerothecina</taxon>
        <taxon>Arcellidae</taxon>
        <taxon>Arcella</taxon>
    </lineage>
</organism>
<evidence type="ECO:0000256" key="6">
    <source>
        <dbReference type="ARBA" id="ARBA00022737"/>
    </source>
</evidence>
<evidence type="ECO:0000256" key="10">
    <source>
        <dbReference type="ARBA" id="ARBA00023180"/>
    </source>
</evidence>
<accession>A0A6B2KWV9</accession>
<evidence type="ECO:0000256" key="11">
    <source>
        <dbReference type="ARBA" id="ARBA00037847"/>
    </source>
</evidence>
<keyword evidence="2" id="KW-1003">Cell membrane</keyword>
<dbReference type="AlphaFoldDB" id="A0A6B2KWV9"/>
<dbReference type="SUPFAM" id="SSF56399">
    <property type="entry name" value="ADP-ribosylation"/>
    <property type="match status" value="1"/>
</dbReference>
<evidence type="ECO:0000256" key="2">
    <source>
        <dbReference type="ARBA" id="ARBA00022475"/>
    </source>
</evidence>
<feature type="transmembrane region" description="Helical" evidence="12">
    <location>
        <begin position="633"/>
        <end position="656"/>
    </location>
</feature>
<evidence type="ECO:0000256" key="5">
    <source>
        <dbReference type="ARBA" id="ARBA00022729"/>
    </source>
</evidence>
<evidence type="ECO:0000256" key="3">
    <source>
        <dbReference type="ARBA" id="ARBA00022614"/>
    </source>
</evidence>
<sequence>MFPGQNNLVGTIPDSIGNLLYMDELTMPGNKLSGTLPSSIGALKNLWFLYLALNELSGTIPEGVGSLTYLTYLDLSANQFSGTIPPLARLTGLTQLRLAINKLSGTIPALNSLTEVNGIYLSSNNLVGDVPPVGNLTVLSQLDISNNELNGTIHDSLGTLKSMNSIYLFNNKLVGTIPNTFSSTTNYTAIIVLDLSNNVLVGTIPPLYSLTSIQKINLSKNLLHGTIPDVQGLSALWIFDLSDNQLNGTLPSSVGSLISVQKIDISRNNISGSLPTTIQLLSKLQLLSAHTNHLSVWSNICNQTGNRTTGIETLDLSFNLFTYVHWEDINNCLYLHTLFMSKNKLTYVLLPQLYLTNFDLSYNEISNLNSTGNSKIISINLSHNNISMQLYSLSNFFTVNTPLLTVLNVAGNKIKGNIIDLRLSSTMTSINLNNNLIDGNLTFSPFYISYSITSLCLSGNMLSGTIPNRVGSTLSHYIKELILDNNYLSGVLPQELPPLIERLSLQNNNFIGTIPKEWGNLKRLVEVNLGGNSLCGCAPTSWNYNSLTTCNLIGLKSSCDCELPRPCKTELLKCDISVNDSKCGINQCEMENLCHQPRKCSPKIQNGYYYGYECTQCSGVLENSDLFKCRPSLMIILTPTLSFVFLIVLVTSLCIAKRLFSSSHAIELPESWFWDISRLKRQNYSKCYIEPQYYYKQLTNETQKENNLFQLLIKKLEFEEFKIKACFAIASPILAQSVSNTLKIQKSRMNRDRNTFFSVTWRYDQKKTLREKVFNHFVGKCLEWEWNETKSIEDCYVLPVVHGTSMEIGWKIASNGFAVLSTLDQGYYGKGIYFTTSALYTVPYLENKKKPAIIICFTIPGNPYPVIENPNSRDSFFGKHIVERYQSHYCKTSAGGIPYTDEDELNSVREFDELVIEQESQIVPLFLTRVSISEELKGVYKRVLPIHEAKLKEASQVRNIEISPTDQQGNEKKPLLRRVKKEQTLQPVILN</sequence>
<dbReference type="SUPFAM" id="SSF52058">
    <property type="entry name" value="L domain-like"/>
    <property type="match status" value="1"/>
</dbReference>
<dbReference type="Pfam" id="PF00560">
    <property type="entry name" value="LRR_1"/>
    <property type="match status" value="5"/>
</dbReference>
<dbReference type="FunFam" id="3.80.10.10:FF:000095">
    <property type="entry name" value="LRR receptor-like serine/threonine-protein kinase GSO1"/>
    <property type="match status" value="1"/>
</dbReference>
<evidence type="ECO:0000313" key="13">
    <source>
        <dbReference type="EMBL" id="NDV29274.1"/>
    </source>
</evidence>
<comment type="subcellular location">
    <subcellularLocation>
        <location evidence="1">Cell membrane</location>
    </subcellularLocation>
    <subcellularLocation>
        <location evidence="11">Endomembrane system</location>
        <topology evidence="11">Single-pass membrane protein</topology>
    </subcellularLocation>
</comment>
<keyword evidence="6" id="KW-0677">Repeat</keyword>
<proteinExistence type="predicted"/>
<keyword evidence="8 12" id="KW-0472">Membrane</keyword>
<dbReference type="GO" id="GO:0012505">
    <property type="term" value="C:endomembrane system"/>
    <property type="evidence" value="ECO:0007669"/>
    <property type="project" value="UniProtKB-SubCell"/>
</dbReference>
<name>A0A6B2KWV9_9EUKA</name>
<keyword evidence="4 12" id="KW-0812">Transmembrane</keyword>
<dbReference type="PANTHER" id="PTHR48052:SF38">
    <property type="entry name" value="PROTEIN KINASE DOMAIN-CONTAINING PROTEIN"/>
    <property type="match status" value="1"/>
</dbReference>
<dbReference type="EMBL" id="GIBP01000305">
    <property type="protein sequence ID" value="NDV29274.1"/>
    <property type="molecule type" value="Transcribed_RNA"/>
</dbReference>
<evidence type="ECO:0000256" key="8">
    <source>
        <dbReference type="ARBA" id="ARBA00023136"/>
    </source>
</evidence>
<evidence type="ECO:0000256" key="12">
    <source>
        <dbReference type="SAM" id="Phobius"/>
    </source>
</evidence>
<keyword evidence="5" id="KW-0732">Signal</keyword>
<evidence type="ECO:0000256" key="9">
    <source>
        <dbReference type="ARBA" id="ARBA00023170"/>
    </source>
</evidence>
<dbReference type="GO" id="GO:0005886">
    <property type="term" value="C:plasma membrane"/>
    <property type="evidence" value="ECO:0007669"/>
    <property type="project" value="UniProtKB-SubCell"/>
</dbReference>
<dbReference type="PANTHER" id="PTHR48052">
    <property type="entry name" value="UNNAMED PRODUCT"/>
    <property type="match status" value="1"/>
</dbReference>
<evidence type="ECO:0000256" key="4">
    <source>
        <dbReference type="ARBA" id="ARBA00022692"/>
    </source>
</evidence>
<reference evidence="13" key="1">
    <citation type="journal article" date="2020" name="J. Eukaryot. Microbiol.">
        <title>De novo Sequencing, Assembly and Annotation of the Transcriptome for the Free-Living Testate Amoeba Arcella intermedia.</title>
        <authorList>
            <person name="Ribeiro G.M."/>
            <person name="Porfirio-Sousa A.L."/>
            <person name="Maurer-Alcala X.X."/>
            <person name="Katz L.A."/>
            <person name="Lahr D.J.G."/>
        </authorList>
    </citation>
    <scope>NUCLEOTIDE SEQUENCE</scope>
</reference>
<dbReference type="Gene3D" id="3.80.10.10">
    <property type="entry name" value="Ribonuclease Inhibitor"/>
    <property type="match status" value="4"/>
</dbReference>
<protein>
    <recommendedName>
        <fullName evidence="14">PARP catalytic domain-containing protein</fullName>
    </recommendedName>
</protein>